<sequence>MNIFKALRNDHDKQRSLVDALIATHGDSPNRQSLMDNLKHELEEHAKFEERYFYNPLMFDDLTHEKARHGIAEHHQLDELIEQLEETDMSSSAWLVTAKKLHHLVHHHLTEEEHEIFQLAGKALSEEQKLSLAEKYNDAMN</sequence>
<reference evidence="2" key="1">
    <citation type="journal article" date="2015" name="Nature">
        <title>Complex archaea that bridge the gap between prokaryotes and eukaryotes.</title>
        <authorList>
            <person name="Spang A."/>
            <person name="Saw J.H."/>
            <person name="Jorgensen S.L."/>
            <person name="Zaremba-Niedzwiedzka K."/>
            <person name="Martijn J."/>
            <person name="Lind A.E."/>
            <person name="van Eijk R."/>
            <person name="Schleper C."/>
            <person name="Guy L."/>
            <person name="Ettema T.J."/>
        </authorList>
    </citation>
    <scope>NUCLEOTIDE SEQUENCE</scope>
</reference>
<accession>A0A0F8ZBG4</accession>
<dbReference type="InterPro" id="IPR012312">
    <property type="entry name" value="Hemerythrin-like"/>
</dbReference>
<dbReference type="PANTHER" id="PTHR35585">
    <property type="entry name" value="HHE DOMAIN PROTEIN (AFU_ORTHOLOGUE AFUA_4G00730)"/>
    <property type="match status" value="1"/>
</dbReference>
<dbReference type="Gene3D" id="1.20.120.520">
    <property type="entry name" value="nmb1532 protein domain like"/>
    <property type="match status" value="1"/>
</dbReference>
<dbReference type="PANTHER" id="PTHR35585:SF1">
    <property type="entry name" value="HHE DOMAIN PROTEIN (AFU_ORTHOLOGUE AFUA_4G00730)"/>
    <property type="match status" value="1"/>
</dbReference>
<evidence type="ECO:0000259" key="1">
    <source>
        <dbReference type="Pfam" id="PF01814"/>
    </source>
</evidence>
<gene>
    <name evidence="2" type="ORF">LCGC14_3055150</name>
</gene>
<comment type="caution">
    <text evidence="2">The sequence shown here is derived from an EMBL/GenBank/DDBJ whole genome shotgun (WGS) entry which is preliminary data.</text>
</comment>
<organism evidence="2">
    <name type="scientific">marine sediment metagenome</name>
    <dbReference type="NCBI Taxonomy" id="412755"/>
    <lineage>
        <taxon>unclassified sequences</taxon>
        <taxon>metagenomes</taxon>
        <taxon>ecological metagenomes</taxon>
    </lineage>
</organism>
<dbReference type="EMBL" id="LAZR01064515">
    <property type="protein sequence ID" value="KKK57371.1"/>
    <property type="molecule type" value="Genomic_DNA"/>
</dbReference>
<name>A0A0F8ZBG4_9ZZZZ</name>
<dbReference type="AlphaFoldDB" id="A0A0F8ZBG4"/>
<protein>
    <recommendedName>
        <fullName evidence="1">Hemerythrin-like domain-containing protein</fullName>
    </recommendedName>
</protein>
<dbReference type="Pfam" id="PF01814">
    <property type="entry name" value="Hemerythrin"/>
    <property type="match status" value="1"/>
</dbReference>
<proteinExistence type="predicted"/>
<evidence type="ECO:0000313" key="2">
    <source>
        <dbReference type="EMBL" id="KKK57371.1"/>
    </source>
</evidence>
<feature type="domain" description="Hemerythrin-like" evidence="1">
    <location>
        <begin position="3"/>
        <end position="120"/>
    </location>
</feature>